<evidence type="ECO:0000256" key="3">
    <source>
        <dbReference type="ARBA" id="ARBA00004370"/>
    </source>
</evidence>
<dbReference type="GO" id="GO:0005783">
    <property type="term" value="C:endoplasmic reticulum"/>
    <property type="evidence" value="ECO:0007669"/>
    <property type="project" value="UniProtKB-SubCell"/>
</dbReference>
<evidence type="ECO:0000256" key="6">
    <source>
        <dbReference type="ARBA" id="ARBA00023136"/>
    </source>
</evidence>
<reference evidence="9 10" key="1">
    <citation type="journal article" date="2015" name="Environ. Microbiol.">
        <title>Metagenome sequence of Elaphomyces granulatus from sporocarp tissue reveals Ascomycota ectomycorrhizal fingerprints of genome expansion and a Proteobacteria-rich microbiome.</title>
        <authorList>
            <person name="Quandt C.A."/>
            <person name="Kohler A."/>
            <person name="Hesse C.N."/>
            <person name="Sharpton T.J."/>
            <person name="Martin F."/>
            <person name="Spatafora J.W."/>
        </authorList>
    </citation>
    <scope>NUCLEOTIDE SEQUENCE [LARGE SCALE GENOMIC DNA]</scope>
    <source>
        <strain evidence="9 10">OSC145934</strain>
    </source>
</reference>
<name>A0A232LMZ5_9EURO</name>
<evidence type="ECO:0000313" key="9">
    <source>
        <dbReference type="EMBL" id="OXV05531.1"/>
    </source>
</evidence>
<dbReference type="Gene3D" id="3.40.50.1820">
    <property type="entry name" value="alpha/beta hydrolase"/>
    <property type="match status" value="1"/>
</dbReference>
<evidence type="ECO:0000256" key="4">
    <source>
        <dbReference type="ARBA" id="ARBA00022824"/>
    </source>
</evidence>
<feature type="region of interest" description="Disordered" evidence="7">
    <location>
        <begin position="500"/>
        <end position="558"/>
    </location>
</feature>
<organism evidence="9 10">
    <name type="scientific">Elaphomyces granulatus</name>
    <dbReference type="NCBI Taxonomy" id="519963"/>
    <lineage>
        <taxon>Eukaryota</taxon>
        <taxon>Fungi</taxon>
        <taxon>Dikarya</taxon>
        <taxon>Ascomycota</taxon>
        <taxon>Pezizomycotina</taxon>
        <taxon>Eurotiomycetes</taxon>
        <taxon>Eurotiomycetidae</taxon>
        <taxon>Eurotiales</taxon>
        <taxon>Elaphomycetaceae</taxon>
        <taxon>Elaphomyces</taxon>
    </lineage>
</organism>
<dbReference type="InterPro" id="IPR052374">
    <property type="entry name" value="SERAC1"/>
</dbReference>
<dbReference type="PANTHER" id="PTHR48182:SF2">
    <property type="entry name" value="PROTEIN SERAC1"/>
    <property type="match status" value="1"/>
</dbReference>
<protein>
    <recommendedName>
        <fullName evidence="8">DUF7580 domain-containing protein</fullName>
    </recommendedName>
</protein>
<accession>A0A232LMZ5</accession>
<dbReference type="OrthoDB" id="1658288at2759"/>
<evidence type="ECO:0000256" key="5">
    <source>
        <dbReference type="ARBA" id="ARBA00023128"/>
    </source>
</evidence>
<evidence type="ECO:0000256" key="1">
    <source>
        <dbReference type="ARBA" id="ARBA00004173"/>
    </source>
</evidence>
<evidence type="ECO:0000256" key="7">
    <source>
        <dbReference type="SAM" id="MobiDB-lite"/>
    </source>
</evidence>
<dbReference type="PANTHER" id="PTHR48182">
    <property type="entry name" value="PROTEIN SERAC1"/>
    <property type="match status" value="1"/>
</dbReference>
<dbReference type="InterPro" id="IPR029058">
    <property type="entry name" value="AB_hydrolase_fold"/>
</dbReference>
<gene>
    <name evidence="9" type="ORF">Egran_06701</name>
</gene>
<dbReference type="EMBL" id="NPHW01006816">
    <property type="protein sequence ID" value="OXV05531.1"/>
    <property type="molecule type" value="Genomic_DNA"/>
</dbReference>
<dbReference type="Pfam" id="PF24476">
    <property type="entry name" value="DUF7580"/>
    <property type="match status" value="1"/>
</dbReference>
<proteinExistence type="predicted"/>
<sequence>MMLTASLEWRILQGLGSSVVGRLARYKRGSETISAQKTKTSFNINIVSDNNQAFLETELRLLLNWKFLTPKLPQNTYDELQAKLRTLCELLDGVVNLPRSKQGSLGPGEGGDTLSRPVKAYPNLRTLLEYLNGGLESADNKFDLDLVNGPNPRLFIIPCGPKTKEVLDAAHGCNDSLVRLCGNPHASSTPAAHSTACTDIRFRERASKIIEALFEQFTYCKSAHEILLSLSSDDPNYAQSQPTLDLFLSCCSYPNRWQETQCLPYDDRFTVREIENLCMDLQTWKEGSLFQILHEHQGLFSIHDLIPPSFLSGAPIHSLDHLLETGAFLRTDHENFRRSNLFNPRQKKALALKLAHCLMDFFDSNYASPTWDIGKVFLVTPPGSRTQDGLLYVGFTTRNASSPDYYTFGFGDPVMLAFAKLLLEIEEGKKIDLGQCSSNTEQWGRLCERAFLVERAGSGLYVEAIKACLYFHLYLPKDGDPKDALQNVVRERIVSQLETALNPPTVTGGKRRHDDLTPPGDKENRRNDRHPESSILEHVTNVEAQPSTDDSLPHPSKKQRVVSLSMSKIINEIVSINTGDVCTSAFKFDVKDITRSSSEIGTRGTALIEFHGPVPERFRTIMQSSESSTLVSDGASMEVDTKFIGATQLYEPSSEATADIVAIHGLNGHPYGSWLSKSANPRMWLYDFLPEDAPNCRIIIYGYKSNIFDEKTHPRHELFTQAERLNATLNNIRNTAESARRPLIFLAHSYGGLVLARALTIACLKKGHIHDATIALFLFACPTRGFHAQDILDAMRAEQQAAGEDPIADDKAEALVRRLGDGDFRNELSSFPDVIKGKKVYTFSETRRTQTVTRKVRRDGDAVMAAGPNSVILGLPGDIEEVIPADKDHSDIVKFASRGDETYEDIKCRIQSLVSNLPQKLACVF</sequence>
<dbReference type="AlphaFoldDB" id="A0A232LMZ5"/>
<keyword evidence="10" id="KW-1185">Reference proteome</keyword>
<comment type="caution">
    <text evidence="9">The sequence shown here is derived from an EMBL/GenBank/DDBJ whole genome shotgun (WGS) entry which is preliminary data.</text>
</comment>
<feature type="compositionally biased region" description="Basic and acidic residues" evidence="7">
    <location>
        <begin position="512"/>
        <end position="532"/>
    </location>
</feature>
<evidence type="ECO:0000256" key="2">
    <source>
        <dbReference type="ARBA" id="ARBA00004240"/>
    </source>
</evidence>
<dbReference type="GO" id="GO:0016020">
    <property type="term" value="C:membrane"/>
    <property type="evidence" value="ECO:0007669"/>
    <property type="project" value="UniProtKB-SubCell"/>
</dbReference>
<dbReference type="SUPFAM" id="SSF53474">
    <property type="entry name" value="alpha/beta-Hydrolases"/>
    <property type="match status" value="1"/>
</dbReference>
<keyword evidence="5" id="KW-0496">Mitochondrion</keyword>
<keyword evidence="4" id="KW-0256">Endoplasmic reticulum</keyword>
<evidence type="ECO:0000259" key="8">
    <source>
        <dbReference type="Pfam" id="PF24476"/>
    </source>
</evidence>
<feature type="domain" description="DUF7580" evidence="8">
    <location>
        <begin position="199"/>
        <end position="503"/>
    </location>
</feature>
<keyword evidence="6" id="KW-0472">Membrane</keyword>
<evidence type="ECO:0000313" key="10">
    <source>
        <dbReference type="Proteomes" id="UP000243515"/>
    </source>
</evidence>
<dbReference type="InterPro" id="IPR056002">
    <property type="entry name" value="DUF7580"/>
</dbReference>
<comment type="subcellular location">
    <subcellularLocation>
        <location evidence="2">Endoplasmic reticulum</location>
    </subcellularLocation>
    <subcellularLocation>
        <location evidence="3">Membrane</location>
    </subcellularLocation>
    <subcellularLocation>
        <location evidence="1">Mitochondrion</location>
    </subcellularLocation>
</comment>
<dbReference type="GO" id="GO:0005739">
    <property type="term" value="C:mitochondrion"/>
    <property type="evidence" value="ECO:0007669"/>
    <property type="project" value="UniProtKB-SubCell"/>
</dbReference>
<dbReference type="Proteomes" id="UP000243515">
    <property type="component" value="Unassembled WGS sequence"/>
</dbReference>